<name>A0A1M5GNF4_9BRAD</name>
<proteinExistence type="predicted"/>
<protein>
    <submittedName>
        <fullName evidence="1">Transmembrane transcriptional regulator (Anti-sigma factor RsiW)</fullName>
    </submittedName>
</protein>
<keyword evidence="1" id="KW-0812">Transmembrane</keyword>
<sequence length="257" mass="27718">MISSHPITEDDLHGFVDHLLDSARRSEVQTYLDAHPEIAGRIASFSRQREALRAAAAPIADEPIPPRLNVRHLMEGRRRSQASPWRSMAASVLLLVVGGAGGWSLRSTAVERSETNGIAALAQEAADTFSVYGADRSYPVEFGPTDKAQLVSWIASRTGRTVSVPELTASGYAFMGGRLVATPHGAAGLLMYSNGQGQRLAMLVRPMAIDRDTRMSEHSYGDINGVTWASKGTGFSLVGPATVDLLHPIADEVRRQE</sequence>
<organism evidence="1 2">
    <name type="scientific">Bradyrhizobium erythrophlei</name>
    <dbReference type="NCBI Taxonomy" id="1437360"/>
    <lineage>
        <taxon>Bacteria</taxon>
        <taxon>Pseudomonadati</taxon>
        <taxon>Pseudomonadota</taxon>
        <taxon>Alphaproteobacteria</taxon>
        <taxon>Hyphomicrobiales</taxon>
        <taxon>Nitrobacteraceae</taxon>
        <taxon>Bradyrhizobium</taxon>
    </lineage>
</organism>
<dbReference type="Proteomes" id="UP000189796">
    <property type="component" value="Chromosome I"/>
</dbReference>
<keyword evidence="1" id="KW-0472">Membrane</keyword>
<dbReference type="EMBL" id="LT670817">
    <property type="protein sequence ID" value="SHG05320.1"/>
    <property type="molecule type" value="Genomic_DNA"/>
</dbReference>
<dbReference type="AlphaFoldDB" id="A0A1M5GNF4"/>
<evidence type="ECO:0000313" key="2">
    <source>
        <dbReference type="Proteomes" id="UP000189796"/>
    </source>
</evidence>
<accession>A0A1M5GNF4</accession>
<dbReference type="RefSeq" id="WP_338065083.1">
    <property type="nucleotide sequence ID" value="NZ_LT670817.1"/>
</dbReference>
<gene>
    <name evidence="1" type="ORF">SAMN05443248_0113</name>
</gene>
<reference evidence="1 2" key="1">
    <citation type="submission" date="2016-11" db="EMBL/GenBank/DDBJ databases">
        <authorList>
            <person name="Jaros S."/>
            <person name="Januszkiewicz K."/>
            <person name="Wedrychowicz H."/>
        </authorList>
    </citation>
    <scope>NUCLEOTIDE SEQUENCE [LARGE SCALE GENOMIC DNA]</scope>
    <source>
        <strain evidence="1 2">GAS138</strain>
    </source>
</reference>
<evidence type="ECO:0000313" key="1">
    <source>
        <dbReference type="EMBL" id="SHG05320.1"/>
    </source>
</evidence>